<organism evidence="1 2">
    <name type="scientific">Pedobacter psychroterrae</name>
    <dbReference type="NCBI Taxonomy" id="2530453"/>
    <lineage>
        <taxon>Bacteria</taxon>
        <taxon>Pseudomonadati</taxon>
        <taxon>Bacteroidota</taxon>
        <taxon>Sphingobacteriia</taxon>
        <taxon>Sphingobacteriales</taxon>
        <taxon>Sphingobacteriaceae</taxon>
        <taxon>Pedobacter</taxon>
    </lineage>
</organism>
<dbReference type="AlphaFoldDB" id="A0A4R0NAT4"/>
<gene>
    <name evidence="1" type="ORF">EZ437_20045</name>
</gene>
<sequence>MSAALIQHFRKLTTIEDEEVDAIVAFFKKVQVRKKENLLDNGNVCRSNYFVIKGCLRMFFINEKGVEQTTQFAIENWWIADYMSYQSQGSSDFCIQAVEKSDLMVIDFNEQERLMLEFPAMERYFRMVYQKANAASQMRVKFMYDYSKEDQYRHFTNSFPDFTQRIPQYLLASYLNFTPEYLSEIRKKVFLKPV</sequence>
<keyword evidence="2" id="KW-1185">Reference proteome</keyword>
<name>A0A4R0NAT4_9SPHI</name>
<dbReference type="Gene3D" id="2.60.120.10">
    <property type="entry name" value="Jelly Rolls"/>
    <property type="match status" value="1"/>
</dbReference>
<dbReference type="InterPro" id="IPR000595">
    <property type="entry name" value="cNMP-bd_dom"/>
</dbReference>
<dbReference type="InterPro" id="IPR018490">
    <property type="entry name" value="cNMP-bd_dom_sf"/>
</dbReference>
<dbReference type="OrthoDB" id="1092431at2"/>
<evidence type="ECO:0000313" key="1">
    <source>
        <dbReference type="EMBL" id="TCC97381.1"/>
    </source>
</evidence>
<protein>
    <submittedName>
        <fullName evidence="1">Crp/Fnr family transcriptional regulator</fullName>
    </submittedName>
</protein>
<dbReference type="Proteomes" id="UP000293347">
    <property type="component" value="Unassembled WGS sequence"/>
</dbReference>
<dbReference type="RefSeq" id="WP_131597902.1">
    <property type="nucleotide sequence ID" value="NZ_SJSL01000009.1"/>
</dbReference>
<accession>A0A4R0NAT4</accession>
<comment type="caution">
    <text evidence="1">The sequence shown here is derived from an EMBL/GenBank/DDBJ whole genome shotgun (WGS) entry which is preliminary data.</text>
</comment>
<reference evidence="1 2" key="1">
    <citation type="submission" date="2019-02" db="EMBL/GenBank/DDBJ databases">
        <title>Pedobacter sp. RP-1-14 sp. nov., isolated from Arctic soil.</title>
        <authorList>
            <person name="Dahal R.H."/>
        </authorList>
    </citation>
    <scope>NUCLEOTIDE SEQUENCE [LARGE SCALE GENOMIC DNA]</scope>
    <source>
        <strain evidence="1 2">RP-1-14</strain>
    </source>
</reference>
<evidence type="ECO:0000313" key="2">
    <source>
        <dbReference type="Proteomes" id="UP000293347"/>
    </source>
</evidence>
<dbReference type="CDD" id="cd00038">
    <property type="entry name" value="CAP_ED"/>
    <property type="match status" value="1"/>
</dbReference>
<dbReference type="EMBL" id="SJSL01000009">
    <property type="protein sequence ID" value="TCC97381.1"/>
    <property type="molecule type" value="Genomic_DNA"/>
</dbReference>
<proteinExistence type="predicted"/>
<dbReference type="SUPFAM" id="SSF51206">
    <property type="entry name" value="cAMP-binding domain-like"/>
    <property type="match status" value="1"/>
</dbReference>
<dbReference type="InterPro" id="IPR014710">
    <property type="entry name" value="RmlC-like_jellyroll"/>
</dbReference>